<proteinExistence type="predicted"/>
<feature type="chain" id="PRO_5003382069" description="Extracellular membrane protein CFEM domain-containing protein" evidence="1">
    <location>
        <begin position="20"/>
        <end position="168"/>
    </location>
</feature>
<keyword evidence="1" id="KW-0732">Signal</keyword>
<organism>
    <name type="scientific">Serpula lacrymans var. lacrymans (strain S7.9)</name>
    <name type="common">Dry rot fungus</name>
    <dbReference type="NCBI Taxonomy" id="578457"/>
    <lineage>
        <taxon>Eukaryota</taxon>
        <taxon>Fungi</taxon>
        <taxon>Dikarya</taxon>
        <taxon>Basidiomycota</taxon>
        <taxon>Agaricomycotina</taxon>
        <taxon>Agaricomycetes</taxon>
        <taxon>Agaricomycetidae</taxon>
        <taxon>Boletales</taxon>
        <taxon>Coniophorineae</taxon>
        <taxon>Serpulaceae</taxon>
        <taxon>Serpula</taxon>
    </lineage>
</organism>
<dbReference type="EMBL" id="GL945441">
    <property type="protein sequence ID" value="EGO20354.1"/>
    <property type="molecule type" value="Genomic_DNA"/>
</dbReference>
<dbReference type="RefSeq" id="XP_007323099.1">
    <property type="nucleotide sequence ID" value="XM_007323037.1"/>
</dbReference>
<dbReference type="Proteomes" id="UP000008064">
    <property type="component" value="Unassembled WGS sequence"/>
</dbReference>
<evidence type="ECO:0000256" key="1">
    <source>
        <dbReference type="SAM" id="SignalP"/>
    </source>
</evidence>
<reference evidence="2" key="1">
    <citation type="submission" date="2011-04" db="EMBL/GenBank/DDBJ databases">
        <title>Evolution of plant cell wall degrading machinery underlies the functional diversity of forest fungi.</title>
        <authorList>
            <consortium name="US DOE Joint Genome Institute (JGI-PGF)"/>
            <person name="Eastwood D.C."/>
            <person name="Floudas D."/>
            <person name="Binder M."/>
            <person name="Majcherczyk A."/>
            <person name="Schneider P."/>
            <person name="Aerts A."/>
            <person name="Asiegbu F.O."/>
            <person name="Baker S.E."/>
            <person name="Barry K."/>
            <person name="Bendiksby M."/>
            <person name="Blumentritt M."/>
            <person name="Coutinho P.M."/>
            <person name="Cullen D."/>
            <person name="Cullen D."/>
            <person name="Gathman A."/>
            <person name="Goodell B."/>
            <person name="Henrissat B."/>
            <person name="Ihrmark K."/>
            <person name="Kauserud H."/>
            <person name="Kohler A."/>
            <person name="LaButti K."/>
            <person name="Lapidus A."/>
            <person name="Lavin J.L."/>
            <person name="Lee Y.-H."/>
            <person name="Lindquist E."/>
            <person name="Lilly W."/>
            <person name="Lucas S."/>
            <person name="Morin E."/>
            <person name="Murat C."/>
            <person name="Oguiza J.A."/>
            <person name="Park J."/>
            <person name="Pisabarro A.G."/>
            <person name="Riley R."/>
            <person name="Rosling A."/>
            <person name="Salamov A."/>
            <person name="Schmidt O."/>
            <person name="Schmutz J."/>
            <person name="Skrede I."/>
            <person name="Stenlid J."/>
            <person name="Wiebenga A."/>
            <person name="Xie X."/>
            <person name="Kues U."/>
            <person name="Hibbett D.S."/>
            <person name="Hoffmeister D."/>
            <person name="Hogberg N."/>
            <person name="Martin F."/>
            <person name="Grigoriev I.V."/>
            <person name="Watkinson S.C."/>
        </authorList>
    </citation>
    <scope>NUCLEOTIDE SEQUENCE</scope>
    <source>
        <strain evidence="2">S7.9</strain>
    </source>
</reference>
<sequence>MHSFFCFTFLLLLAGRVLSLSIEIAGFSGNISANQFLNVSDTSVLAACQTQCNNGTTAINNCGTNDTCLCDTATIAAITNCQQCMFDDLIANFAVSSDPRVGSTPALTAYVAACSSAGITVPATSVALTLPADWDGPFGVHASVAGTALTVIVGLAMGTSAIAMLCTM</sequence>
<dbReference type="GeneID" id="18821079"/>
<evidence type="ECO:0008006" key="3">
    <source>
        <dbReference type="Google" id="ProtNLM"/>
    </source>
</evidence>
<protein>
    <recommendedName>
        <fullName evidence="3">Extracellular membrane protein CFEM domain-containing protein</fullName>
    </recommendedName>
</protein>
<name>F8P9M5_SERL9</name>
<feature type="signal peptide" evidence="1">
    <location>
        <begin position="1"/>
        <end position="19"/>
    </location>
</feature>
<gene>
    <name evidence="2" type="ORF">SERLADRAFT_477846</name>
</gene>
<accession>F8P9M5</accession>
<dbReference type="KEGG" id="sla:SERLADRAFT_477846"/>
<evidence type="ECO:0000313" key="2">
    <source>
        <dbReference type="EMBL" id="EGO20354.1"/>
    </source>
</evidence>
<dbReference type="HOGENOM" id="CLU_132808_0_0_1"/>
<dbReference type="OrthoDB" id="2953532at2759"/>
<dbReference type="AlphaFoldDB" id="F8P9M5"/>